<dbReference type="PaxDb" id="6239-T02H6.8"/>
<dbReference type="HOGENOM" id="CLU_1769736_0_0_1"/>
<protein>
    <submittedName>
        <fullName evidence="2">BgtE</fullName>
    </submittedName>
</protein>
<dbReference type="CTD" id="188007"/>
<dbReference type="WormBase" id="T02H6.8">
    <property type="protein sequence ID" value="CE21144"/>
    <property type="gene ID" value="WBGene00020178"/>
</dbReference>
<reference evidence="2 3" key="1">
    <citation type="journal article" date="1998" name="Science">
        <title>Genome sequence of the nematode C. elegans: a platform for investigating biology.</title>
        <authorList>
            <consortium name="The C. elegans sequencing consortium"/>
            <person name="Sulson J.E."/>
            <person name="Waterston R."/>
        </authorList>
    </citation>
    <scope>NUCLEOTIDE SEQUENCE [LARGE SCALE GENOMIC DNA]</scope>
    <source>
        <strain evidence="2 3">Bristol N2</strain>
    </source>
</reference>
<dbReference type="GeneID" id="188007"/>
<feature type="chain" id="PRO_5004335324" evidence="1">
    <location>
        <begin position="18"/>
        <end position="147"/>
    </location>
</feature>
<dbReference type="PhylomeDB" id="Q9N5F0"/>
<sequence>MLRALLLIAHVCAHVESHHSCSPRIYWKILAYIDNRKGLETRETQFEYFIGYKDHLKYAERKDITHEIIESLELASPDVFDDIRTDSANRYFDFEDAERMIERDSSARTDHIGTLIARPGKFMASKQMFVTCGKYIFALEEIVSRES</sequence>
<dbReference type="KEGG" id="cel:CELE_T02H6.8"/>
<dbReference type="InParanoid" id="Q9N5F0"/>
<evidence type="ECO:0000313" key="4">
    <source>
        <dbReference type="WormBase" id="T02H6.8"/>
    </source>
</evidence>
<proteinExistence type="predicted"/>
<dbReference type="EMBL" id="BX284602">
    <property type="protein sequence ID" value="CCD73579.1"/>
    <property type="molecule type" value="Genomic_DNA"/>
</dbReference>
<dbReference type="AlphaFoldDB" id="Q9N5F0"/>
<dbReference type="AGR" id="WB:WBGene00020178"/>
<keyword evidence="3" id="KW-1185">Reference proteome</keyword>
<feature type="signal peptide" evidence="1">
    <location>
        <begin position="1"/>
        <end position="17"/>
    </location>
</feature>
<accession>Q9N5F0</accession>
<dbReference type="STRING" id="6239.T02H6.8.1"/>
<dbReference type="Proteomes" id="UP000001940">
    <property type="component" value="Chromosome II"/>
</dbReference>
<name>Q9N5F0_CAEEL</name>
<dbReference type="Bgee" id="WBGene00020178">
    <property type="expression patterns" value="Expressed in adult organism"/>
</dbReference>
<evidence type="ECO:0000313" key="3">
    <source>
        <dbReference type="Proteomes" id="UP000001940"/>
    </source>
</evidence>
<organism evidence="2 3">
    <name type="scientific">Caenorhabditis elegans</name>
    <dbReference type="NCBI Taxonomy" id="6239"/>
    <lineage>
        <taxon>Eukaryota</taxon>
        <taxon>Metazoa</taxon>
        <taxon>Ecdysozoa</taxon>
        <taxon>Nematoda</taxon>
        <taxon>Chromadorea</taxon>
        <taxon>Rhabditida</taxon>
        <taxon>Rhabditina</taxon>
        <taxon>Rhabditomorpha</taxon>
        <taxon>Rhabditoidea</taxon>
        <taxon>Rhabditidae</taxon>
        <taxon>Peloderinae</taxon>
        <taxon>Caenorhabditis</taxon>
    </lineage>
</organism>
<dbReference type="RefSeq" id="NP_493789.1">
    <property type="nucleotide sequence ID" value="NM_061388.1"/>
</dbReference>
<evidence type="ECO:0000256" key="1">
    <source>
        <dbReference type="SAM" id="SignalP"/>
    </source>
</evidence>
<keyword evidence="1" id="KW-0732">Signal</keyword>
<evidence type="ECO:0000313" key="2">
    <source>
        <dbReference type="EMBL" id="CCD73579.1"/>
    </source>
</evidence>
<gene>
    <name evidence="2" type="ORF">CELE_T02H6.8</name>
    <name evidence="2 4" type="ORF">T02H6.8</name>
</gene>
<dbReference type="UCSC" id="T02H6.8">
    <property type="organism name" value="c. elegans"/>
</dbReference>